<evidence type="ECO:0000256" key="1">
    <source>
        <dbReference type="SAM" id="MobiDB-lite"/>
    </source>
</evidence>
<dbReference type="Proteomes" id="UP000249390">
    <property type="component" value="Unassembled WGS sequence"/>
</dbReference>
<feature type="region of interest" description="Disordered" evidence="1">
    <location>
        <begin position="41"/>
        <end position="61"/>
    </location>
</feature>
<comment type="caution">
    <text evidence="2">The sequence shown here is derived from an EMBL/GenBank/DDBJ whole genome shotgun (WGS) entry which is preliminary data.</text>
</comment>
<dbReference type="EMBL" id="NQVE01000072">
    <property type="protein sequence ID" value="RAL50047.1"/>
    <property type="molecule type" value="Genomic_DNA"/>
</dbReference>
<dbReference type="AlphaFoldDB" id="A0A328DWD6"/>
<sequence length="138" mass="15695">MWMTIMRRIEVRGEKDSIMREGIQQTEMRDEDGDVLKEGGEACGQGSASATIRRHDPSVEVEKRNEQLKPAWVIKPAESLRSPYVTRAVDLNDGLSTVEKRLGRWIFKSSSAPREMKVLTREDGALAYKNVNMLQVVF</sequence>
<gene>
    <name evidence="2" type="ORF">DM860_016823</name>
</gene>
<reference evidence="2 3" key="1">
    <citation type="submission" date="2018-06" db="EMBL/GenBank/DDBJ databases">
        <title>The Genome of Cuscuta australis (Dodder) Provides Insight into the Evolution of Plant Parasitism.</title>
        <authorList>
            <person name="Liu H."/>
        </authorList>
    </citation>
    <scope>NUCLEOTIDE SEQUENCE [LARGE SCALE GENOMIC DNA]</scope>
    <source>
        <strain evidence="3">cv. Yunnan</strain>
        <tissue evidence="2">Vines</tissue>
    </source>
</reference>
<evidence type="ECO:0000313" key="2">
    <source>
        <dbReference type="EMBL" id="RAL50047.1"/>
    </source>
</evidence>
<accession>A0A328DWD6</accession>
<evidence type="ECO:0000313" key="3">
    <source>
        <dbReference type="Proteomes" id="UP000249390"/>
    </source>
</evidence>
<keyword evidence="3" id="KW-1185">Reference proteome</keyword>
<name>A0A328DWD6_9ASTE</name>
<organism evidence="2 3">
    <name type="scientific">Cuscuta australis</name>
    <dbReference type="NCBI Taxonomy" id="267555"/>
    <lineage>
        <taxon>Eukaryota</taxon>
        <taxon>Viridiplantae</taxon>
        <taxon>Streptophyta</taxon>
        <taxon>Embryophyta</taxon>
        <taxon>Tracheophyta</taxon>
        <taxon>Spermatophyta</taxon>
        <taxon>Magnoliopsida</taxon>
        <taxon>eudicotyledons</taxon>
        <taxon>Gunneridae</taxon>
        <taxon>Pentapetalae</taxon>
        <taxon>asterids</taxon>
        <taxon>lamiids</taxon>
        <taxon>Solanales</taxon>
        <taxon>Convolvulaceae</taxon>
        <taxon>Cuscuteae</taxon>
        <taxon>Cuscuta</taxon>
        <taxon>Cuscuta subgen. Grammica</taxon>
        <taxon>Cuscuta sect. Cleistogrammica</taxon>
    </lineage>
</organism>
<proteinExistence type="predicted"/>
<protein>
    <submittedName>
        <fullName evidence="2">Uncharacterized protein</fullName>
    </submittedName>
</protein>